<protein>
    <submittedName>
        <fullName evidence="4">Uncharacterized protein</fullName>
    </submittedName>
</protein>
<dbReference type="Pfam" id="PF00657">
    <property type="entry name" value="Lipase_GDSL"/>
    <property type="match status" value="1"/>
</dbReference>
<dbReference type="PANTHER" id="PTHR45642">
    <property type="entry name" value="GDSL ESTERASE/LIPASE EXL3"/>
    <property type="match status" value="1"/>
</dbReference>
<keyword evidence="5" id="KW-1185">Reference proteome</keyword>
<dbReference type="SUPFAM" id="SSF52266">
    <property type="entry name" value="SGNH hydrolase"/>
    <property type="match status" value="1"/>
</dbReference>
<proteinExistence type="predicted"/>
<reference evidence="4" key="1">
    <citation type="submission" date="2020-12" db="EMBL/GenBank/DDBJ databases">
        <title>Metabolic potential, ecology and presence of endohyphal bacteria is reflected in genomic diversity of Mucoromycotina.</title>
        <authorList>
            <person name="Muszewska A."/>
            <person name="Okrasinska A."/>
            <person name="Steczkiewicz K."/>
            <person name="Drgas O."/>
            <person name="Orlowska M."/>
            <person name="Perlinska-Lenart U."/>
            <person name="Aleksandrzak-Piekarczyk T."/>
            <person name="Szatraj K."/>
            <person name="Zielenkiewicz U."/>
            <person name="Pilsyk S."/>
            <person name="Malc E."/>
            <person name="Mieczkowski P."/>
            <person name="Kruszewska J.S."/>
            <person name="Biernat P."/>
            <person name="Pawlowska J."/>
        </authorList>
    </citation>
    <scope>NUCLEOTIDE SEQUENCE</scope>
    <source>
        <strain evidence="4">WA0000017839</strain>
    </source>
</reference>
<evidence type="ECO:0000313" key="4">
    <source>
        <dbReference type="EMBL" id="KAG2207564.1"/>
    </source>
</evidence>
<evidence type="ECO:0000313" key="5">
    <source>
        <dbReference type="Proteomes" id="UP000603453"/>
    </source>
</evidence>
<dbReference type="InterPro" id="IPR036514">
    <property type="entry name" value="SGNH_hydro_sf"/>
</dbReference>
<dbReference type="InterPro" id="IPR050592">
    <property type="entry name" value="GDSL_lipolytic_enzyme"/>
</dbReference>
<comment type="caution">
    <text evidence="4">The sequence shown here is derived from an EMBL/GenBank/DDBJ whole genome shotgun (WGS) entry which is preliminary data.</text>
</comment>
<sequence length="388" mass="44267">MKFNLISFIALQLPVISLAATVKNLVVFGDSNSDVGNSQRWSDGSLWSEYLAAGWNASLYSFAYSGSVCDSAMFKSIEDKTPSLKDQMEAYYNLNLNLKPEETVYAFWFGVQDIFEMSKRHGRQEPDYKEILECIGQQLRMARKAFLSNRYIVLNIAPLGHMPYYQDTLVAINRTQAAVDINRGLEKDVANMNKHHHALEMDYVDIHSLVNDINVDPVFFNFTSVSNAYLDECDEDSCKPKDYLWWDKTHFTTAFHKQIATSILEAESYMPKVELTSSIVKQLQNVKSRFRSKKYAVPPNKGVIEQVAKLYDIKKSVPVKPSQLPLEEDMEDYEQSTINQNNTYVGLFIVILIVGGIIACIKFPNSLISNWIRNKGRGKFIPVRSEDV</sequence>
<feature type="chain" id="PRO_5034950128" evidence="3">
    <location>
        <begin position="20"/>
        <end position="388"/>
    </location>
</feature>
<evidence type="ECO:0000256" key="3">
    <source>
        <dbReference type="SAM" id="SignalP"/>
    </source>
</evidence>
<feature type="transmembrane region" description="Helical" evidence="2">
    <location>
        <begin position="344"/>
        <end position="363"/>
    </location>
</feature>
<dbReference type="AlphaFoldDB" id="A0A8H7VAS8"/>
<keyword evidence="2" id="KW-0472">Membrane</keyword>
<dbReference type="OrthoDB" id="1600564at2759"/>
<dbReference type="CDD" id="cd01846">
    <property type="entry name" value="fatty_acyltransferase_like"/>
    <property type="match status" value="1"/>
</dbReference>
<keyword evidence="2" id="KW-1133">Transmembrane helix</keyword>
<evidence type="ECO:0000256" key="1">
    <source>
        <dbReference type="ARBA" id="ARBA00022729"/>
    </source>
</evidence>
<dbReference type="Proteomes" id="UP000603453">
    <property type="component" value="Unassembled WGS sequence"/>
</dbReference>
<feature type="signal peptide" evidence="3">
    <location>
        <begin position="1"/>
        <end position="19"/>
    </location>
</feature>
<name>A0A8H7VAS8_9FUNG</name>
<dbReference type="Gene3D" id="3.40.50.1110">
    <property type="entry name" value="SGNH hydrolase"/>
    <property type="match status" value="1"/>
</dbReference>
<keyword evidence="2" id="KW-0812">Transmembrane</keyword>
<dbReference type="PANTHER" id="PTHR45642:SF139">
    <property type="entry name" value="SGNH HYDROLASE-TYPE ESTERASE DOMAIN-CONTAINING PROTEIN"/>
    <property type="match status" value="1"/>
</dbReference>
<dbReference type="GO" id="GO:0016788">
    <property type="term" value="F:hydrolase activity, acting on ester bonds"/>
    <property type="evidence" value="ECO:0007669"/>
    <property type="project" value="InterPro"/>
</dbReference>
<evidence type="ECO:0000256" key="2">
    <source>
        <dbReference type="SAM" id="Phobius"/>
    </source>
</evidence>
<gene>
    <name evidence="4" type="ORF">INT47_004314</name>
</gene>
<dbReference type="InterPro" id="IPR001087">
    <property type="entry name" value="GDSL"/>
</dbReference>
<dbReference type="EMBL" id="JAEPRD010000024">
    <property type="protein sequence ID" value="KAG2207564.1"/>
    <property type="molecule type" value="Genomic_DNA"/>
</dbReference>
<accession>A0A8H7VAS8</accession>
<organism evidence="4 5">
    <name type="scientific">Mucor saturninus</name>
    <dbReference type="NCBI Taxonomy" id="64648"/>
    <lineage>
        <taxon>Eukaryota</taxon>
        <taxon>Fungi</taxon>
        <taxon>Fungi incertae sedis</taxon>
        <taxon>Mucoromycota</taxon>
        <taxon>Mucoromycotina</taxon>
        <taxon>Mucoromycetes</taxon>
        <taxon>Mucorales</taxon>
        <taxon>Mucorineae</taxon>
        <taxon>Mucoraceae</taxon>
        <taxon>Mucor</taxon>
    </lineage>
</organism>
<keyword evidence="1 3" id="KW-0732">Signal</keyword>